<reference evidence="2" key="1">
    <citation type="submission" date="2019-10" db="EMBL/GenBank/DDBJ databases">
        <authorList>
            <consortium name="DOE Joint Genome Institute"/>
            <person name="Kuo A."/>
            <person name="Miyauchi S."/>
            <person name="Kiss E."/>
            <person name="Drula E."/>
            <person name="Kohler A."/>
            <person name="Sanchez-Garcia M."/>
            <person name="Andreopoulos B."/>
            <person name="Barry K.W."/>
            <person name="Bonito G."/>
            <person name="Buee M."/>
            <person name="Carver A."/>
            <person name="Chen C."/>
            <person name="Cichocki N."/>
            <person name="Clum A."/>
            <person name="Culley D."/>
            <person name="Crous P.W."/>
            <person name="Fauchery L."/>
            <person name="Girlanda M."/>
            <person name="Hayes R."/>
            <person name="Keri Z."/>
            <person name="LaButti K."/>
            <person name="Lipzen A."/>
            <person name="Lombard V."/>
            <person name="Magnuson J."/>
            <person name="Maillard F."/>
            <person name="Morin E."/>
            <person name="Murat C."/>
            <person name="Nolan M."/>
            <person name="Ohm R."/>
            <person name="Pangilinan J."/>
            <person name="Pereira M."/>
            <person name="Perotto S."/>
            <person name="Peter M."/>
            <person name="Riley R."/>
            <person name="Sitrit Y."/>
            <person name="Stielow B."/>
            <person name="Szollosi G."/>
            <person name="Zifcakova L."/>
            <person name="Stursova M."/>
            <person name="Spatafora J.W."/>
            <person name="Tedersoo L."/>
            <person name="Vaario L.-M."/>
            <person name="Yamada A."/>
            <person name="Yan M."/>
            <person name="Wang P."/>
            <person name="Xu J."/>
            <person name="Bruns T."/>
            <person name="Baldrian P."/>
            <person name="Vilgalys R."/>
            <person name="Henrissat B."/>
            <person name="Grigoriev I.V."/>
            <person name="Hibbett D."/>
            <person name="Nagy L.G."/>
            <person name="Martin F.M."/>
        </authorList>
    </citation>
    <scope>NUCLEOTIDE SEQUENCE</scope>
    <source>
        <strain evidence="2">BED1</strain>
    </source>
</reference>
<name>A0AAD4GKG6_BOLED</name>
<sequence length="367" mass="41662">MSMYTLTQMKSLKKELAKFIVDEAQSLNKNEQEYVQLVKSAIAYVSDGMQDTEPSKFVFPIAPQGVQVVPQWLQGWKDGQKEKEQEQVYDPIANQRMSGRGSIEPQGGQWHLKDIKKLLPQEENVLEAVDLLAEYPSVYLAAARIHTALEIIPQIVQLKEAWQVWMWNNLAHEVHYRSGTTSDTLCFDKVRANNPLVTGPSYLDVHTALPKLEEDDFWWKALPPYVTLRVSEQHNDSHTQEENCDSKELTIRTCRKSQNQETLLEECSQEAAHAFDGRNDNMPTCKREALKGEGERKCPRKKMKMEVMINSSELRNRGKAQAGPSTSAGVKGKAKEDVPVTPKGQDAPEISWIAVHMAYCRVINLPE</sequence>
<evidence type="ECO:0000313" key="3">
    <source>
        <dbReference type="Proteomes" id="UP001194468"/>
    </source>
</evidence>
<dbReference type="AlphaFoldDB" id="A0AAD4GKG6"/>
<dbReference type="EMBL" id="WHUW01000003">
    <property type="protein sequence ID" value="KAF8449188.1"/>
    <property type="molecule type" value="Genomic_DNA"/>
</dbReference>
<dbReference type="Proteomes" id="UP001194468">
    <property type="component" value="Unassembled WGS sequence"/>
</dbReference>
<protein>
    <submittedName>
        <fullName evidence="2">Uncharacterized protein</fullName>
    </submittedName>
</protein>
<gene>
    <name evidence="2" type="ORF">L210DRAFT_3500700</name>
</gene>
<reference evidence="2" key="2">
    <citation type="journal article" date="2020" name="Nat. Commun.">
        <title>Large-scale genome sequencing of mycorrhizal fungi provides insights into the early evolution of symbiotic traits.</title>
        <authorList>
            <person name="Miyauchi S."/>
            <person name="Kiss E."/>
            <person name="Kuo A."/>
            <person name="Drula E."/>
            <person name="Kohler A."/>
            <person name="Sanchez-Garcia M."/>
            <person name="Morin E."/>
            <person name="Andreopoulos B."/>
            <person name="Barry K.W."/>
            <person name="Bonito G."/>
            <person name="Buee M."/>
            <person name="Carver A."/>
            <person name="Chen C."/>
            <person name="Cichocki N."/>
            <person name="Clum A."/>
            <person name="Culley D."/>
            <person name="Crous P.W."/>
            <person name="Fauchery L."/>
            <person name="Girlanda M."/>
            <person name="Hayes R.D."/>
            <person name="Keri Z."/>
            <person name="LaButti K."/>
            <person name="Lipzen A."/>
            <person name="Lombard V."/>
            <person name="Magnuson J."/>
            <person name="Maillard F."/>
            <person name="Murat C."/>
            <person name="Nolan M."/>
            <person name="Ohm R.A."/>
            <person name="Pangilinan J."/>
            <person name="Pereira M.F."/>
            <person name="Perotto S."/>
            <person name="Peter M."/>
            <person name="Pfister S."/>
            <person name="Riley R."/>
            <person name="Sitrit Y."/>
            <person name="Stielow J.B."/>
            <person name="Szollosi G."/>
            <person name="Zifcakova L."/>
            <person name="Stursova M."/>
            <person name="Spatafora J.W."/>
            <person name="Tedersoo L."/>
            <person name="Vaario L.M."/>
            <person name="Yamada A."/>
            <person name="Yan M."/>
            <person name="Wang P."/>
            <person name="Xu J."/>
            <person name="Bruns T."/>
            <person name="Baldrian P."/>
            <person name="Vilgalys R."/>
            <person name="Dunand C."/>
            <person name="Henrissat B."/>
            <person name="Grigoriev I.V."/>
            <person name="Hibbett D."/>
            <person name="Nagy L.G."/>
            <person name="Martin F.M."/>
        </authorList>
    </citation>
    <scope>NUCLEOTIDE SEQUENCE</scope>
    <source>
        <strain evidence="2">BED1</strain>
    </source>
</reference>
<evidence type="ECO:0000256" key="1">
    <source>
        <dbReference type="SAM" id="MobiDB-lite"/>
    </source>
</evidence>
<proteinExistence type="predicted"/>
<comment type="caution">
    <text evidence="2">The sequence shown here is derived from an EMBL/GenBank/DDBJ whole genome shotgun (WGS) entry which is preliminary data.</text>
</comment>
<feature type="region of interest" description="Disordered" evidence="1">
    <location>
        <begin position="313"/>
        <end position="346"/>
    </location>
</feature>
<accession>A0AAD4GKG6</accession>
<organism evidence="2 3">
    <name type="scientific">Boletus edulis BED1</name>
    <dbReference type="NCBI Taxonomy" id="1328754"/>
    <lineage>
        <taxon>Eukaryota</taxon>
        <taxon>Fungi</taxon>
        <taxon>Dikarya</taxon>
        <taxon>Basidiomycota</taxon>
        <taxon>Agaricomycotina</taxon>
        <taxon>Agaricomycetes</taxon>
        <taxon>Agaricomycetidae</taxon>
        <taxon>Boletales</taxon>
        <taxon>Boletineae</taxon>
        <taxon>Boletaceae</taxon>
        <taxon>Boletoideae</taxon>
        <taxon>Boletus</taxon>
    </lineage>
</organism>
<keyword evidence="3" id="KW-1185">Reference proteome</keyword>
<evidence type="ECO:0000313" key="2">
    <source>
        <dbReference type="EMBL" id="KAF8449188.1"/>
    </source>
</evidence>